<reference evidence="1 3" key="1">
    <citation type="journal article" date="2019" name="Microbiol. Resour. Announc.">
        <title>The Genome Sequence of the Halobacterium salinarum Type Strain Is Closely Related to That of Laboratory Strains NRC-1 and R1.</title>
        <authorList>
            <person name="Pfeiffer F."/>
            <person name="Marchfelder A."/>
            <person name="Habermann B."/>
            <person name="Dyall-Smith M.L."/>
        </authorList>
    </citation>
    <scope>NUCLEOTIDE SEQUENCE [LARGE SCALE GENOMIC DNA]</scope>
    <source>
        <strain evidence="1">91-R6</strain>
        <strain evidence="3">ATCC 33171 / DSM 3754 / JCM 8978 / NBRC 102687 / NCIMB 764 / 91-R6</strain>
    </source>
</reference>
<organism evidence="1 3">
    <name type="scientific">Halobacterium salinarum (strain ATCC 33171 / DSM 3754 / JCM 8978 / NBRC 102687 / NCIMB 764 / 91-R6)</name>
    <dbReference type="NCBI Taxonomy" id="2597657"/>
    <lineage>
        <taxon>Archaea</taxon>
        <taxon>Methanobacteriati</taxon>
        <taxon>Methanobacteriota</taxon>
        <taxon>Stenosarchaea group</taxon>
        <taxon>Halobacteria</taxon>
        <taxon>Halobacteriales</taxon>
        <taxon>Halobacteriaceae</taxon>
        <taxon>Halobacterium</taxon>
    </lineage>
</organism>
<evidence type="ECO:0000313" key="1">
    <source>
        <dbReference type="EMBL" id="QCC43833.1"/>
    </source>
</evidence>
<accession>A0A4D6GQA5</accession>
<reference evidence="2 4" key="2">
    <citation type="submission" date="2019-07" db="EMBL/GenBank/DDBJ databases">
        <title>Genomic Encyclopedia of Archaeal and Bacterial Type Strains, Phase II (KMG-II): from individual species to whole genera.</title>
        <authorList>
            <person name="Goeker M."/>
        </authorList>
    </citation>
    <scope>NUCLEOTIDE SEQUENCE [LARGE SCALE GENOMIC DNA]</scope>
    <source>
        <strain evidence="2 4">DSM 3754</strain>
    </source>
</reference>
<dbReference type="AlphaFoldDB" id="A0A4D6GQA5"/>
<dbReference type="GeneID" id="39853960"/>
<evidence type="ECO:0000313" key="4">
    <source>
        <dbReference type="Proteomes" id="UP000323075"/>
    </source>
</evidence>
<dbReference type="RefSeq" id="WP_136360946.1">
    <property type="nucleotide sequence ID" value="NZ_VRYN01000001.1"/>
</dbReference>
<name>A0A4D6GQA5_HALS9</name>
<dbReference type="Proteomes" id="UP000296216">
    <property type="component" value="Chromosome"/>
</dbReference>
<dbReference type="Pfam" id="PF19123">
    <property type="entry name" value="DUF5807"/>
    <property type="match status" value="1"/>
</dbReference>
<dbReference type="InterPro" id="IPR043830">
    <property type="entry name" value="DUF5807"/>
</dbReference>
<reference evidence="1" key="3">
    <citation type="journal article" name="MicrobiologyOpen">
        <title>Whole-genome comparison between the type strain of Halobacterium salinarum (DSM 3754(T)) and the laboratory strains R1 and NRC-1.</title>
        <authorList>
            <person name="Pfeiffer F."/>
            <person name="Losensky G."/>
            <person name="Marchfelder A."/>
            <person name="Habermann B."/>
            <person name="Dyall-Smith M."/>
        </authorList>
    </citation>
    <scope>NUCLEOTIDE SEQUENCE</scope>
    <source>
        <strain evidence="1">91-R6</strain>
    </source>
</reference>
<evidence type="ECO:0000313" key="3">
    <source>
        <dbReference type="Proteomes" id="UP000296216"/>
    </source>
</evidence>
<dbReference type="Proteomes" id="UP000323075">
    <property type="component" value="Unassembled WGS sequence"/>
</dbReference>
<dbReference type="EMBL" id="CP038631">
    <property type="protein sequence ID" value="QCC43833.1"/>
    <property type="molecule type" value="Genomic_DNA"/>
</dbReference>
<evidence type="ECO:0000313" key="2">
    <source>
        <dbReference type="EMBL" id="TYO82328.1"/>
    </source>
</evidence>
<dbReference type="EMBL" id="VRYN01000001">
    <property type="protein sequence ID" value="TYO82328.1"/>
    <property type="molecule type" value="Genomic_DNA"/>
</dbReference>
<sequence>MSDYDAYLAGDRTDHVALYLAESYVSDAETLADRADAERVADIRGAQSDTPGVVLVVDGESGRSVFETLTGMQAMEFGSTAMQTPGDVDAALVDGRCPNAVDGPGEDHTVQFVFSFVEAQNEEVGGLYADGDVIHAYAYCSCGTAYSDKWLAGAHDQ</sequence>
<protein>
    <submittedName>
        <fullName evidence="1">Uncharacterized protein</fullName>
    </submittedName>
</protein>
<proteinExistence type="predicted"/>
<gene>
    <name evidence="2" type="ORF">APQ99_00854</name>
    <name evidence="1" type="ORF">HBSAL_00430</name>
</gene>